<keyword evidence="18" id="KW-1185">Reference proteome</keyword>
<proteinExistence type="inferred from homology"/>
<dbReference type="GO" id="GO:0005506">
    <property type="term" value="F:iron ion binding"/>
    <property type="evidence" value="ECO:0007669"/>
    <property type="project" value="InterPro"/>
</dbReference>
<dbReference type="Gene3D" id="1.10.630.10">
    <property type="entry name" value="Cytochrome P450"/>
    <property type="match status" value="1"/>
</dbReference>
<dbReference type="PRINTS" id="PR00385">
    <property type="entry name" value="P450"/>
</dbReference>
<evidence type="ECO:0000256" key="1">
    <source>
        <dbReference type="ARBA" id="ARBA00001971"/>
    </source>
</evidence>
<dbReference type="InterPro" id="IPR036396">
    <property type="entry name" value="Cyt_P450_sf"/>
</dbReference>
<feature type="transmembrane region" description="Helical" evidence="15">
    <location>
        <begin position="482"/>
        <end position="500"/>
    </location>
</feature>
<evidence type="ECO:0000256" key="3">
    <source>
        <dbReference type="ARBA" id="ARBA00010125"/>
    </source>
</evidence>
<keyword evidence="6 15" id="KW-0812">Transmembrane</keyword>
<dbReference type="InterPro" id="IPR018781">
    <property type="entry name" value="TPRA1/CAND2/CAND8"/>
</dbReference>
<organism evidence="17 18">
    <name type="scientific">Acorus gramineus</name>
    <name type="common">Dwarf sweet flag</name>
    <dbReference type="NCBI Taxonomy" id="55184"/>
    <lineage>
        <taxon>Eukaryota</taxon>
        <taxon>Viridiplantae</taxon>
        <taxon>Streptophyta</taxon>
        <taxon>Embryophyta</taxon>
        <taxon>Tracheophyta</taxon>
        <taxon>Spermatophyta</taxon>
        <taxon>Magnoliopsida</taxon>
        <taxon>Liliopsida</taxon>
        <taxon>Acoraceae</taxon>
        <taxon>Acorus</taxon>
    </lineage>
</organism>
<evidence type="ECO:0000256" key="5">
    <source>
        <dbReference type="ARBA" id="ARBA00022617"/>
    </source>
</evidence>
<name>A0AAV9BA98_ACOGR</name>
<dbReference type="GO" id="GO:0016705">
    <property type="term" value="F:oxidoreductase activity, acting on paired donors, with incorporation or reduction of molecular oxygen"/>
    <property type="evidence" value="ECO:0007669"/>
    <property type="project" value="InterPro"/>
</dbReference>
<dbReference type="GO" id="GO:0004497">
    <property type="term" value="F:monooxygenase activity"/>
    <property type="evidence" value="ECO:0007669"/>
    <property type="project" value="UniProtKB-KW"/>
</dbReference>
<dbReference type="Pfam" id="PF10160">
    <property type="entry name" value="Tmemb_40"/>
    <property type="match status" value="1"/>
</dbReference>
<dbReference type="SUPFAM" id="SSF48264">
    <property type="entry name" value="Cytochrome P450"/>
    <property type="match status" value="1"/>
</dbReference>
<comment type="caution">
    <text evidence="17">The sequence shown here is derived from an EMBL/GenBank/DDBJ whole genome shotgun (WGS) entry which is preliminary data.</text>
</comment>
<comment type="subcellular location">
    <subcellularLocation>
        <location evidence="2">Membrane</location>
        <topology evidence="2">Multi-pass membrane protein</topology>
    </subcellularLocation>
</comment>
<dbReference type="PRINTS" id="PR00463">
    <property type="entry name" value="EP450I"/>
</dbReference>
<comment type="similarity">
    <text evidence="3">Belongs to the UPF0359 family.</text>
</comment>
<dbReference type="Proteomes" id="UP001179952">
    <property type="component" value="Unassembled WGS sequence"/>
</dbReference>
<evidence type="ECO:0000256" key="8">
    <source>
        <dbReference type="ARBA" id="ARBA00022857"/>
    </source>
</evidence>
<keyword evidence="7" id="KW-0479">Metal-binding</keyword>
<evidence type="ECO:0000256" key="9">
    <source>
        <dbReference type="ARBA" id="ARBA00022989"/>
    </source>
</evidence>
<keyword evidence="8" id="KW-0521">NADP</keyword>
<feature type="coiled-coil region" evidence="14">
    <location>
        <begin position="254"/>
        <end position="287"/>
    </location>
</feature>
<evidence type="ECO:0000313" key="17">
    <source>
        <dbReference type="EMBL" id="KAK1273204.1"/>
    </source>
</evidence>
<keyword evidence="10" id="KW-0560">Oxidoreductase</keyword>
<evidence type="ECO:0000313" key="18">
    <source>
        <dbReference type="Proteomes" id="UP001179952"/>
    </source>
</evidence>
<evidence type="ECO:0000256" key="10">
    <source>
        <dbReference type="ARBA" id="ARBA00023002"/>
    </source>
</evidence>
<dbReference type="EMBL" id="JAUJYN010000004">
    <property type="protein sequence ID" value="KAK1273204.1"/>
    <property type="molecule type" value="Genomic_DNA"/>
</dbReference>
<evidence type="ECO:0000256" key="13">
    <source>
        <dbReference type="ARBA" id="ARBA00023136"/>
    </source>
</evidence>
<keyword evidence="12" id="KW-0503">Monooxygenase</keyword>
<keyword evidence="9 15" id="KW-1133">Transmembrane helix</keyword>
<dbReference type="PANTHER" id="PTHR47944">
    <property type="entry name" value="CYTOCHROME P450 98A9"/>
    <property type="match status" value="1"/>
</dbReference>
<dbReference type="AlphaFoldDB" id="A0AAV9BA98"/>
<dbReference type="Pfam" id="PF00067">
    <property type="entry name" value="p450"/>
    <property type="match status" value="1"/>
</dbReference>
<gene>
    <name evidence="17" type="ORF">QJS04_geneDACA008018</name>
</gene>
<evidence type="ECO:0000256" key="11">
    <source>
        <dbReference type="ARBA" id="ARBA00023004"/>
    </source>
</evidence>
<feature type="transmembrane region" description="Helical" evidence="15">
    <location>
        <begin position="553"/>
        <end position="573"/>
    </location>
</feature>
<protein>
    <submittedName>
        <fullName evidence="17">Flavonoid 3'-monooxygenase</fullName>
    </submittedName>
</protein>
<evidence type="ECO:0000256" key="6">
    <source>
        <dbReference type="ARBA" id="ARBA00022692"/>
    </source>
</evidence>
<feature type="transmembrane region" description="Helical" evidence="15">
    <location>
        <begin position="521"/>
        <end position="541"/>
    </location>
</feature>
<evidence type="ECO:0000256" key="2">
    <source>
        <dbReference type="ARBA" id="ARBA00004141"/>
    </source>
</evidence>
<comment type="cofactor">
    <cofactor evidence="1">
        <name>heme</name>
        <dbReference type="ChEBI" id="CHEBI:30413"/>
    </cofactor>
</comment>
<evidence type="ECO:0000256" key="4">
    <source>
        <dbReference type="ARBA" id="ARBA00010617"/>
    </source>
</evidence>
<dbReference type="GO" id="GO:0016020">
    <property type="term" value="C:membrane"/>
    <property type="evidence" value="ECO:0007669"/>
    <property type="project" value="UniProtKB-SubCell"/>
</dbReference>
<evidence type="ECO:0000256" key="16">
    <source>
        <dbReference type="SAM" id="SignalP"/>
    </source>
</evidence>
<comment type="similarity">
    <text evidence="4">Belongs to the cytochrome P450 family.</text>
</comment>
<keyword evidence="11" id="KW-0408">Iron</keyword>
<sequence length="628" mass="68851">MSTLLVILSTLIFTTLLYLLRQPTKPNRLPPGPKGWPVLGNLPQLGPKPHQTLAGLARKYGPLIHLKLGSVHAVVASSPSTASLFLKTHDANFCNRPPNAGAKHMAYDGQSIAFAPYGPRWRALRKISTSHLLSPKAIDEFRHVRGEEVSRMVAAILKQTVRSAEEGSGGVDVGKHLNVCTANAMTRASLGRRLFAEGGEGDREATEFKEMVVELTTLAGAFVLGDFIPSLGWLDPQGVVGKMKRVARRFDEFLDRIVAEHKEKEKKKEKEKEKEDFLSVLLKLREEEGGGGDDGERLTDDLFVAGTDTSASTAEWALAELVRHPSILRRAQQELDSVVGQDRLVSEPDLAHLPFLQAVIKETFRLHPSTPLSLPHMATDDCEINGYHIPSGSTLFVNVWAIARDPDVWADPLEFNPARFISGGPKAHVDVRGNDFEMRHLESSLSIVPSAASAEILSDAATAASSDGGGSAAPWVAGCSGVWYNLALIVPSALFVGFLASRARRSFSKLYRGRSHIMIAYYGMLWLVSLLNLAWCALQAWHCTPGKELGWNLLSLFTTAGMLFLEITLLTFLLQGNDVSGVEALARMFLVSGVVVAVDSLLKEDDFHLENVYYSEMKDAGFFDEDWD</sequence>
<keyword evidence="5" id="KW-0349">Heme</keyword>
<keyword evidence="14" id="KW-0175">Coiled coil</keyword>
<keyword evidence="13 15" id="KW-0472">Membrane</keyword>
<dbReference type="PANTHER" id="PTHR47944:SF18">
    <property type="entry name" value="FLAVONOID 3'-MONOOXYGENASE"/>
    <property type="match status" value="1"/>
</dbReference>
<evidence type="ECO:0000256" key="14">
    <source>
        <dbReference type="SAM" id="Coils"/>
    </source>
</evidence>
<reference evidence="17" key="2">
    <citation type="submission" date="2023-06" db="EMBL/GenBank/DDBJ databases">
        <authorList>
            <person name="Ma L."/>
            <person name="Liu K.-W."/>
            <person name="Li Z."/>
            <person name="Hsiao Y.-Y."/>
            <person name="Qi Y."/>
            <person name="Fu T."/>
            <person name="Tang G."/>
            <person name="Zhang D."/>
            <person name="Sun W.-H."/>
            <person name="Liu D.-K."/>
            <person name="Li Y."/>
            <person name="Chen G.-Z."/>
            <person name="Liu X.-D."/>
            <person name="Liao X.-Y."/>
            <person name="Jiang Y.-T."/>
            <person name="Yu X."/>
            <person name="Hao Y."/>
            <person name="Huang J."/>
            <person name="Zhao X.-W."/>
            <person name="Ke S."/>
            <person name="Chen Y.-Y."/>
            <person name="Wu W.-L."/>
            <person name="Hsu J.-L."/>
            <person name="Lin Y.-F."/>
            <person name="Huang M.-D."/>
            <person name="Li C.-Y."/>
            <person name="Huang L."/>
            <person name="Wang Z.-W."/>
            <person name="Zhao X."/>
            <person name="Zhong W.-Y."/>
            <person name="Peng D.-H."/>
            <person name="Ahmad S."/>
            <person name="Lan S."/>
            <person name="Zhang J.-S."/>
            <person name="Tsai W.-C."/>
            <person name="Van De Peer Y."/>
            <person name="Liu Z.-J."/>
        </authorList>
    </citation>
    <scope>NUCLEOTIDE SEQUENCE</scope>
    <source>
        <strain evidence="17">SCP</strain>
        <tissue evidence="17">Leaves</tissue>
    </source>
</reference>
<dbReference type="GO" id="GO:0020037">
    <property type="term" value="F:heme binding"/>
    <property type="evidence" value="ECO:0007669"/>
    <property type="project" value="InterPro"/>
</dbReference>
<accession>A0AAV9BA98</accession>
<evidence type="ECO:0000256" key="7">
    <source>
        <dbReference type="ARBA" id="ARBA00022723"/>
    </source>
</evidence>
<evidence type="ECO:0000256" key="15">
    <source>
        <dbReference type="SAM" id="Phobius"/>
    </source>
</evidence>
<feature type="chain" id="PRO_5043866239" evidence="16">
    <location>
        <begin position="27"/>
        <end position="628"/>
    </location>
</feature>
<evidence type="ECO:0000256" key="12">
    <source>
        <dbReference type="ARBA" id="ARBA00023033"/>
    </source>
</evidence>
<keyword evidence="16" id="KW-0732">Signal</keyword>
<dbReference type="InterPro" id="IPR002401">
    <property type="entry name" value="Cyt_P450_E_grp-I"/>
</dbReference>
<reference evidence="17" key="1">
    <citation type="journal article" date="2023" name="Nat. Commun.">
        <title>Diploid and tetraploid genomes of Acorus and the evolution of monocots.</title>
        <authorList>
            <person name="Ma L."/>
            <person name="Liu K.W."/>
            <person name="Li Z."/>
            <person name="Hsiao Y.Y."/>
            <person name="Qi Y."/>
            <person name="Fu T."/>
            <person name="Tang G.D."/>
            <person name="Zhang D."/>
            <person name="Sun W.H."/>
            <person name="Liu D.K."/>
            <person name="Li Y."/>
            <person name="Chen G.Z."/>
            <person name="Liu X.D."/>
            <person name="Liao X.Y."/>
            <person name="Jiang Y.T."/>
            <person name="Yu X."/>
            <person name="Hao Y."/>
            <person name="Huang J."/>
            <person name="Zhao X.W."/>
            <person name="Ke S."/>
            <person name="Chen Y.Y."/>
            <person name="Wu W.L."/>
            <person name="Hsu J.L."/>
            <person name="Lin Y.F."/>
            <person name="Huang M.D."/>
            <person name="Li C.Y."/>
            <person name="Huang L."/>
            <person name="Wang Z.W."/>
            <person name="Zhao X."/>
            <person name="Zhong W.Y."/>
            <person name="Peng D.H."/>
            <person name="Ahmad S."/>
            <person name="Lan S."/>
            <person name="Zhang J.S."/>
            <person name="Tsai W.C."/>
            <person name="Van de Peer Y."/>
            <person name="Liu Z.J."/>
        </authorList>
    </citation>
    <scope>NUCLEOTIDE SEQUENCE</scope>
    <source>
        <strain evidence="17">SCP</strain>
    </source>
</reference>
<dbReference type="InterPro" id="IPR001128">
    <property type="entry name" value="Cyt_P450"/>
</dbReference>
<feature type="signal peptide" evidence="16">
    <location>
        <begin position="1"/>
        <end position="26"/>
    </location>
</feature>